<evidence type="ECO:0000256" key="1">
    <source>
        <dbReference type="SAM" id="MobiDB-lite"/>
    </source>
</evidence>
<proteinExistence type="predicted"/>
<dbReference type="Gene3D" id="1.25.40.20">
    <property type="entry name" value="Ankyrin repeat-containing domain"/>
    <property type="match status" value="1"/>
</dbReference>
<evidence type="ECO:0000313" key="3">
    <source>
        <dbReference type="Proteomes" id="UP001055712"/>
    </source>
</evidence>
<organism evidence="2 3">
    <name type="scientific">Chlorella vulgaris</name>
    <name type="common">Green alga</name>
    <dbReference type="NCBI Taxonomy" id="3077"/>
    <lineage>
        <taxon>Eukaryota</taxon>
        <taxon>Viridiplantae</taxon>
        <taxon>Chlorophyta</taxon>
        <taxon>core chlorophytes</taxon>
        <taxon>Trebouxiophyceae</taxon>
        <taxon>Chlorellales</taxon>
        <taxon>Chlorellaceae</taxon>
        <taxon>Chlorella clade</taxon>
        <taxon>Chlorella</taxon>
    </lineage>
</organism>
<feature type="compositionally biased region" description="Low complexity" evidence="1">
    <location>
        <begin position="203"/>
        <end position="222"/>
    </location>
</feature>
<dbReference type="EMBL" id="SIDB01000003">
    <property type="protein sequence ID" value="KAI3434653.1"/>
    <property type="molecule type" value="Genomic_DNA"/>
</dbReference>
<reference evidence="2" key="1">
    <citation type="journal article" date="2019" name="Plant J.">
        <title>Chlorella vulgaris genome assembly and annotation reveals the molecular basis for metabolic acclimation to high light conditions.</title>
        <authorList>
            <person name="Cecchin M."/>
            <person name="Marcolungo L."/>
            <person name="Rossato M."/>
            <person name="Girolomoni L."/>
            <person name="Cosentino E."/>
            <person name="Cuine S."/>
            <person name="Li-Beisson Y."/>
            <person name="Delledonne M."/>
            <person name="Ballottari M."/>
        </authorList>
    </citation>
    <scope>NUCLEOTIDE SEQUENCE</scope>
    <source>
        <strain evidence="2">211/11P</strain>
    </source>
</reference>
<name>A0A9D4TUF3_CHLVU</name>
<comment type="caution">
    <text evidence="2">The sequence shown here is derived from an EMBL/GenBank/DDBJ whole genome shotgun (WGS) entry which is preliminary data.</text>
</comment>
<accession>A0A9D4TUF3</accession>
<keyword evidence="3" id="KW-1185">Reference proteome</keyword>
<dbReference type="Proteomes" id="UP001055712">
    <property type="component" value="Unassembled WGS sequence"/>
</dbReference>
<feature type="region of interest" description="Disordered" evidence="1">
    <location>
        <begin position="203"/>
        <end position="245"/>
    </location>
</feature>
<gene>
    <name evidence="2" type="ORF">D9Q98_002718</name>
</gene>
<protein>
    <submittedName>
        <fullName evidence="2">Uncharacterized protein</fullName>
    </submittedName>
</protein>
<reference evidence="2" key="2">
    <citation type="submission" date="2020-11" db="EMBL/GenBank/DDBJ databases">
        <authorList>
            <person name="Cecchin M."/>
            <person name="Marcolungo L."/>
            <person name="Rossato M."/>
            <person name="Girolomoni L."/>
            <person name="Cosentino E."/>
            <person name="Cuine S."/>
            <person name="Li-Beisson Y."/>
            <person name="Delledonne M."/>
            <person name="Ballottari M."/>
        </authorList>
    </citation>
    <scope>NUCLEOTIDE SEQUENCE</scope>
    <source>
        <strain evidence="2">211/11P</strain>
        <tissue evidence="2">Whole cell</tissue>
    </source>
</reference>
<dbReference type="AlphaFoldDB" id="A0A9D4TUF3"/>
<sequence>MVAGTELRGVAEREPGFYFEVVYPHNGVEHVFEPLHSTEEASLVCDVLTLKAAIAGTECVHLHSQALLPLLSGAPFGTVSHKQLVSLSFSEVVRQLQDCVAQHFHHSLARDSAGGRLLCVAAQQGHASIALLLLVLDPGAAQCTDGHLQTPLHFAAGNGQEAVHQIICVLEADMVCPICITSALVANAPALVAAAAAAAAAKSASAAKPPLRPQQQQQQQQQPDLRFPRPAMQQLRAVQRKGASE</sequence>
<dbReference type="InterPro" id="IPR036770">
    <property type="entry name" value="Ankyrin_rpt-contain_sf"/>
</dbReference>
<evidence type="ECO:0000313" key="2">
    <source>
        <dbReference type="EMBL" id="KAI3434653.1"/>
    </source>
</evidence>
<dbReference type="SUPFAM" id="SSF48403">
    <property type="entry name" value="Ankyrin repeat"/>
    <property type="match status" value="1"/>
</dbReference>